<evidence type="ECO:0000313" key="4">
    <source>
        <dbReference type="EMBL" id="PKW25767.1"/>
    </source>
</evidence>
<organism evidence="4 5">
    <name type="scientific">Phycicoccus duodecadis</name>
    <dbReference type="NCBI Taxonomy" id="173053"/>
    <lineage>
        <taxon>Bacteria</taxon>
        <taxon>Bacillati</taxon>
        <taxon>Actinomycetota</taxon>
        <taxon>Actinomycetes</taxon>
        <taxon>Micrococcales</taxon>
        <taxon>Intrasporangiaceae</taxon>
        <taxon>Phycicoccus</taxon>
    </lineage>
</organism>
<dbReference type="GO" id="GO:0006281">
    <property type="term" value="P:DNA repair"/>
    <property type="evidence" value="ECO:0007669"/>
    <property type="project" value="InterPro"/>
</dbReference>
<reference evidence="4 5" key="1">
    <citation type="submission" date="2017-12" db="EMBL/GenBank/DDBJ databases">
        <title>Sequencing the genomes of 1000 Actinobacteria strains.</title>
        <authorList>
            <person name="Klenk H.-P."/>
        </authorList>
    </citation>
    <scope>NUCLEOTIDE SEQUENCE [LARGE SCALE GENOMIC DNA]</scope>
    <source>
        <strain evidence="4 5">DSM 12806</strain>
    </source>
</reference>
<evidence type="ECO:0000256" key="2">
    <source>
        <dbReference type="SAM" id="Phobius"/>
    </source>
</evidence>
<dbReference type="Pfam" id="PF10531">
    <property type="entry name" value="SLBB"/>
    <property type="match status" value="1"/>
</dbReference>
<dbReference type="PANTHER" id="PTHR21180">
    <property type="entry name" value="ENDONUCLEASE/EXONUCLEASE/PHOSPHATASE FAMILY DOMAIN-CONTAINING PROTEIN 1"/>
    <property type="match status" value="1"/>
</dbReference>
<dbReference type="GO" id="GO:0003677">
    <property type="term" value="F:DNA binding"/>
    <property type="evidence" value="ECO:0007669"/>
    <property type="project" value="InterPro"/>
</dbReference>
<feature type="compositionally biased region" description="Basic and acidic residues" evidence="1">
    <location>
        <begin position="12"/>
        <end position="24"/>
    </location>
</feature>
<dbReference type="InterPro" id="IPR003583">
    <property type="entry name" value="Hlx-hairpin-Hlx_DNA-bd_motif"/>
</dbReference>
<dbReference type="InterPro" id="IPR051675">
    <property type="entry name" value="Endo/Exo/Phosphatase_dom_1"/>
</dbReference>
<dbReference type="InterPro" id="IPR010994">
    <property type="entry name" value="RuvA_2-like"/>
</dbReference>
<gene>
    <name evidence="4" type="ORF">ATL31_0567</name>
</gene>
<dbReference type="GO" id="GO:0015628">
    <property type="term" value="P:protein secretion by the type II secretion system"/>
    <property type="evidence" value="ECO:0007669"/>
    <property type="project" value="TreeGrafter"/>
</dbReference>
<feature type="transmembrane region" description="Helical" evidence="2">
    <location>
        <begin position="59"/>
        <end position="81"/>
    </location>
</feature>
<dbReference type="InterPro" id="IPR019554">
    <property type="entry name" value="Soluble_ligand-bd"/>
</dbReference>
<keyword evidence="2" id="KW-1133">Transmembrane helix</keyword>
<comment type="caution">
    <text evidence="4">The sequence shown here is derived from an EMBL/GenBank/DDBJ whole genome shotgun (WGS) entry which is preliminary data.</text>
</comment>
<proteinExistence type="predicted"/>
<dbReference type="SUPFAM" id="SSF47781">
    <property type="entry name" value="RuvA domain 2-like"/>
    <property type="match status" value="1"/>
</dbReference>
<dbReference type="Gene3D" id="3.10.560.10">
    <property type="entry name" value="Outer membrane lipoprotein wza domain like"/>
    <property type="match status" value="1"/>
</dbReference>
<feature type="domain" description="Helix-hairpin-helix DNA-binding motif class 1" evidence="3">
    <location>
        <begin position="231"/>
        <end position="250"/>
    </location>
</feature>
<name>A0A2N3YFY0_9MICO</name>
<evidence type="ECO:0000313" key="5">
    <source>
        <dbReference type="Proteomes" id="UP000233781"/>
    </source>
</evidence>
<dbReference type="PANTHER" id="PTHR21180:SF32">
    <property type="entry name" value="ENDONUCLEASE_EXONUCLEASE_PHOSPHATASE FAMILY DOMAIN-CONTAINING PROTEIN 1"/>
    <property type="match status" value="1"/>
</dbReference>
<dbReference type="Pfam" id="PF12836">
    <property type="entry name" value="HHH_3"/>
    <property type="match status" value="1"/>
</dbReference>
<dbReference type="AlphaFoldDB" id="A0A2N3YFY0"/>
<dbReference type="GO" id="GO:0015627">
    <property type="term" value="C:type II protein secretion system complex"/>
    <property type="evidence" value="ECO:0007669"/>
    <property type="project" value="TreeGrafter"/>
</dbReference>
<keyword evidence="5" id="KW-1185">Reference proteome</keyword>
<protein>
    <submittedName>
        <fullName evidence="4">Competence protein ComEA</fullName>
    </submittedName>
</protein>
<feature type="domain" description="Helix-hairpin-helix DNA-binding motif class 1" evidence="3">
    <location>
        <begin position="261"/>
        <end position="280"/>
    </location>
</feature>
<accession>A0A2N3YFY0</accession>
<dbReference type="Gene3D" id="1.10.150.280">
    <property type="entry name" value="AF1531-like domain"/>
    <property type="match status" value="1"/>
</dbReference>
<sequence>MPSREVLGLGEARGDVDGGARDDGDAFDDDPGRHRGSGARAWVRAPAALVGARWQPGRAAVLGVLLVTLAAVLVLGLRVAWARSDDGDVVAPAVGGSGAAGVERGAVPVGVPASASPSPSVAPSASPSGSGAAVVVVHVVGQVVRGGLYRLPPGSRVADAVEAAGGATRAADLGALNLARVLVDGEQVRVPRPGEVVAAGPVTGGAGGGAGGGGGSGGAGAVVSLNAADAAALDSLPGIGPVIAQRIVDWRTEHGRFTSVDELAEVSGIGEKLLAQVRPLVTT</sequence>
<dbReference type="SMART" id="SM00278">
    <property type="entry name" value="HhH1"/>
    <property type="match status" value="2"/>
</dbReference>
<evidence type="ECO:0000256" key="1">
    <source>
        <dbReference type="SAM" id="MobiDB-lite"/>
    </source>
</evidence>
<keyword evidence="2" id="KW-0812">Transmembrane</keyword>
<feature type="region of interest" description="Disordered" evidence="1">
    <location>
        <begin position="1"/>
        <end position="38"/>
    </location>
</feature>
<dbReference type="Proteomes" id="UP000233781">
    <property type="component" value="Unassembled WGS sequence"/>
</dbReference>
<keyword evidence="2" id="KW-0472">Membrane</keyword>
<dbReference type="EMBL" id="PJNE01000001">
    <property type="protein sequence ID" value="PKW25767.1"/>
    <property type="molecule type" value="Genomic_DNA"/>
</dbReference>
<evidence type="ECO:0000259" key="3">
    <source>
        <dbReference type="SMART" id="SM00278"/>
    </source>
</evidence>